<evidence type="ECO:0000313" key="2">
    <source>
        <dbReference type="Proteomes" id="UP000789901"/>
    </source>
</evidence>
<dbReference type="EMBL" id="CAJVQB010029363">
    <property type="protein sequence ID" value="CAG8813958.1"/>
    <property type="molecule type" value="Genomic_DNA"/>
</dbReference>
<organism evidence="1 2">
    <name type="scientific">Gigaspora margarita</name>
    <dbReference type="NCBI Taxonomy" id="4874"/>
    <lineage>
        <taxon>Eukaryota</taxon>
        <taxon>Fungi</taxon>
        <taxon>Fungi incertae sedis</taxon>
        <taxon>Mucoromycota</taxon>
        <taxon>Glomeromycotina</taxon>
        <taxon>Glomeromycetes</taxon>
        <taxon>Diversisporales</taxon>
        <taxon>Gigasporaceae</taxon>
        <taxon>Gigaspora</taxon>
    </lineage>
</organism>
<dbReference type="Proteomes" id="UP000789901">
    <property type="component" value="Unassembled WGS sequence"/>
</dbReference>
<proteinExistence type="predicted"/>
<sequence>INYNKNENESLSDNNGDLSNEIFVAEDNDENINKSNSTKILGILKKEIQVEPHIIDIMNLSLKSEFVKQIPLETYKKFIELSENYDKLIPDETHKFLVDFFSQDLTQQQWIEAIDNLNIKDYNEDITKIAIKTFLLGHMNPLHDKEILEHSFLNDYVHPCLKAALWNCANVYYTSREILSPNHVKYQKGDGIGFATNSNKYQIVYVEGTRPYKVD</sequence>
<name>A0ABN7W3Q8_GIGMA</name>
<feature type="non-terminal residue" evidence="1">
    <location>
        <position position="1"/>
    </location>
</feature>
<protein>
    <submittedName>
        <fullName evidence="1">4675_t:CDS:1</fullName>
    </submittedName>
</protein>
<evidence type="ECO:0000313" key="1">
    <source>
        <dbReference type="EMBL" id="CAG8813958.1"/>
    </source>
</evidence>
<keyword evidence="2" id="KW-1185">Reference proteome</keyword>
<gene>
    <name evidence="1" type="ORF">GMARGA_LOCUS25920</name>
</gene>
<reference evidence="1 2" key="1">
    <citation type="submission" date="2021-06" db="EMBL/GenBank/DDBJ databases">
        <authorList>
            <person name="Kallberg Y."/>
            <person name="Tangrot J."/>
            <person name="Rosling A."/>
        </authorList>
    </citation>
    <scope>NUCLEOTIDE SEQUENCE [LARGE SCALE GENOMIC DNA]</scope>
    <source>
        <strain evidence="1 2">120-4 pot B 10/14</strain>
    </source>
</reference>
<comment type="caution">
    <text evidence="1">The sequence shown here is derived from an EMBL/GenBank/DDBJ whole genome shotgun (WGS) entry which is preliminary data.</text>
</comment>
<accession>A0ABN7W3Q8</accession>